<evidence type="ECO:0008006" key="3">
    <source>
        <dbReference type="Google" id="ProtNLM"/>
    </source>
</evidence>
<name>A0A318SWS3_9RHOB</name>
<reference evidence="1 2" key="1">
    <citation type="submission" date="2018-06" db="EMBL/GenBank/DDBJ databases">
        <title>Genomic Encyclopedia of Type Strains, Phase III (KMG-III): the genomes of soil and plant-associated and newly described type strains.</title>
        <authorList>
            <person name="Whitman W."/>
        </authorList>
    </citation>
    <scope>NUCLEOTIDE SEQUENCE [LARGE SCALE GENOMIC DNA]</scope>
    <source>
        <strain evidence="1 2">CECT 9025</strain>
    </source>
</reference>
<comment type="caution">
    <text evidence="1">The sequence shown here is derived from an EMBL/GenBank/DDBJ whole genome shotgun (WGS) entry which is preliminary data.</text>
</comment>
<dbReference type="AlphaFoldDB" id="A0A318SWS3"/>
<accession>A0A318SWS3</accession>
<protein>
    <recommendedName>
        <fullName evidence="3">Alanine-rich protein SCI7.12c</fullName>
    </recommendedName>
</protein>
<gene>
    <name evidence="1" type="ORF">DFP88_101587</name>
</gene>
<sequence>MSDAVWSYAWDLQDIGLEEVARRTGGRGVSLATSYHAGRFLQPGNPRRRSYFPQDGTVYWQVDPARWRGAEIAPVEADIVATEGDKLGALIARRDAGGPEVAAWCVCLHNTRAGMAHPEHVTRTAFGDPNFYALCPSSPAARAYVTGMVAEIAERYAPDRIELESPDFLGFAHGYHHEKDGLGLLEEDLVLLGLCFCEHCHARASEAGVDLRAAQERVTGLLEASFAREMPEAQFASLAELAALPELAPVLAWRSEPVTSLIAEAKAAAGEVPVYLIDAEGSAAGGVDRAAAAAACDGLVFCAYDTPAERLGPLLAQLRQEIGTAGLRAGLSLGLPQVAGPADLRARVAAARPHVEGINFYNLGLVPAARWDWLAGH</sequence>
<dbReference type="OrthoDB" id="8576080at2"/>
<dbReference type="RefSeq" id="WP_110812921.1">
    <property type="nucleotide sequence ID" value="NZ_QJTE01000001.1"/>
</dbReference>
<evidence type="ECO:0000313" key="1">
    <source>
        <dbReference type="EMBL" id="PYE85913.1"/>
    </source>
</evidence>
<dbReference type="Gene3D" id="3.20.20.80">
    <property type="entry name" value="Glycosidases"/>
    <property type="match status" value="1"/>
</dbReference>
<dbReference type="Proteomes" id="UP000248311">
    <property type="component" value="Unassembled WGS sequence"/>
</dbReference>
<proteinExistence type="predicted"/>
<keyword evidence="2" id="KW-1185">Reference proteome</keyword>
<organism evidence="1 2">
    <name type="scientific">Pseudoroseicyclus aestuarii</name>
    <dbReference type="NCBI Taxonomy" id="1795041"/>
    <lineage>
        <taxon>Bacteria</taxon>
        <taxon>Pseudomonadati</taxon>
        <taxon>Pseudomonadota</taxon>
        <taxon>Alphaproteobacteria</taxon>
        <taxon>Rhodobacterales</taxon>
        <taxon>Paracoccaceae</taxon>
        <taxon>Pseudoroseicyclus</taxon>
    </lineage>
</organism>
<evidence type="ECO:0000313" key="2">
    <source>
        <dbReference type="Proteomes" id="UP000248311"/>
    </source>
</evidence>
<dbReference type="EMBL" id="QJTE01000001">
    <property type="protein sequence ID" value="PYE85913.1"/>
    <property type="molecule type" value="Genomic_DNA"/>
</dbReference>